<reference evidence="1" key="1">
    <citation type="journal article" date="2014" name="Int. J. Syst. Evol. Microbiol.">
        <title>Complete genome sequence of Corynebacterium casei LMG S-19264T (=DSM 44701T), isolated from a smear-ripened cheese.</title>
        <authorList>
            <consortium name="US DOE Joint Genome Institute (JGI-PGF)"/>
            <person name="Walter F."/>
            <person name="Albersmeier A."/>
            <person name="Kalinowski J."/>
            <person name="Ruckert C."/>
        </authorList>
    </citation>
    <scope>NUCLEOTIDE SEQUENCE</scope>
    <source>
        <strain evidence="1">CGMCC 4.7201</strain>
    </source>
</reference>
<comment type="caution">
    <text evidence="1">The sequence shown here is derived from an EMBL/GenBank/DDBJ whole genome shotgun (WGS) entry which is preliminary data.</text>
</comment>
<gene>
    <name evidence="1" type="ORF">GCM10012280_13950</name>
</gene>
<evidence type="ECO:0008006" key="3">
    <source>
        <dbReference type="Google" id="ProtNLM"/>
    </source>
</evidence>
<protein>
    <recommendedName>
        <fullName evidence="3">Fic family toxin-antitoxin system, toxin component</fullName>
    </recommendedName>
</protein>
<dbReference type="Proteomes" id="UP000641932">
    <property type="component" value="Unassembled WGS sequence"/>
</dbReference>
<accession>A0A918DUK7</accession>
<dbReference type="AlphaFoldDB" id="A0A918DUK7"/>
<keyword evidence="2" id="KW-1185">Reference proteome</keyword>
<name>A0A918DUK7_9ACTN</name>
<dbReference type="RefSeq" id="WP_189130653.1">
    <property type="nucleotide sequence ID" value="NZ_BMMS01000005.1"/>
</dbReference>
<sequence>MNLRVDLAWLLSAAQILPGDPLVCDYGVLAGAETRHAARIMDKDVYDKPHHKAAALLHTLVRTPALEHSNALYAVAVARAYLTLSGLSPKPRRGEASALALDTEAGRKDVREIARVLHSWTA</sequence>
<reference evidence="1" key="2">
    <citation type="submission" date="2020-09" db="EMBL/GenBank/DDBJ databases">
        <authorList>
            <person name="Sun Q."/>
            <person name="Zhou Y."/>
        </authorList>
    </citation>
    <scope>NUCLEOTIDE SEQUENCE</scope>
    <source>
        <strain evidence="1">CGMCC 4.7201</strain>
    </source>
</reference>
<organism evidence="1 2">
    <name type="scientific">Wenjunlia tyrosinilytica</name>
    <dbReference type="NCBI Taxonomy" id="1544741"/>
    <lineage>
        <taxon>Bacteria</taxon>
        <taxon>Bacillati</taxon>
        <taxon>Actinomycetota</taxon>
        <taxon>Actinomycetes</taxon>
        <taxon>Kitasatosporales</taxon>
        <taxon>Streptomycetaceae</taxon>
        <taxon>Wenjunlia</taxon>
    </lineage>
</organism>
<dbReference type="EMBL" id="BMMS01000005">
    <property type="protein sequence ID" value="GGO83846.1"/>
    <property type="molecule type" value="Genomic_DNA"/>
</dbReference>
<evidence type="ECO:0000313" key="2">
    <source>
        <dbReference type="Proteomes" id="UP000641932"/>
    </source>
</evidence>
<evidence type="ECO:0000313" key="1">
    <source>
        <dbReference type="EMBL" id="GGO83846.1"/>
    </source>
</evidence>
<proteinExistence type="predicted"/>